<sequence>PMIHVEVALHRRCNRWYIVYPRAYGMADGWKLFAPLNQPQLSDTSIALPKQSLRHRFWFRESPNTTLADLLAATPPILKVTG</sequence>
<feature type="non-terminal residue" evidence="1">
    <location>
        <position position="1"/>
    </location>
</feature>
<dbReference type="Proteomes" id="UP001175211">
    <property type="component" value="Unassembled WGS sequence"/>
</dbReference>
<reference evidence="1" key="1">
    <citation type="submission" date="2023-06" db="EMBL/GenBank/DDBJ databases">
        <authorList>
            <consortium name="Lawrence Berkeley National Laboratory"/>
            <person name="Ahrendt S."/>
            <person name="Sahu N."/>
            <person name="Indic B."/>
            <person name="Wong-Bajracharya J."/>
            <person name="Merenyi Z."/>
            <person name="Ke H.-M."/>
            <person name="Monk M."/>
            <person name="Kocsube S."/>
            <person name="Drula E."/>
            <person name="Lipzen A."/>
            <person name="Balint B."/>
            <person name="Henrissat B."/>
            <person name="Andreopoulos B."/>
            <person name="Martin F.M."/>
            <person name="Harder C.B."/>
            <person name="Rigling D."/>
            <person name="Ford K.L."/>
            <person name="Foster G.D."/>
            <person name="Pangilinan J."/>
            <person name="Papanicolaou A."/>
            <person name="Barry K."/>
            <person name="LaButti K."/>
            <person name="Viragh M."/>
            <person name="Koriabine M."/>
            <person name="Yan M."/>
            <person name="Riley R."/>
            <person name="Champramary S."/>
            <person name="Plett K.L."/>
            <person name="Tsai I.J."/>
            <person name="Slot J."/>
            <person name="Sipos G."/>
            <person name="Plett J."/>
            <person name="Nagy L.G."/>
            <person name="Grigoriev I.V."/>
        </authorList>
    </citation>
    <scope>NUCLEOTIDE SEQUENCE</scope>
    <source>
        <strain evidence="1">CCBAS 213</strain>
    </source>
</reference>
<evidence type="ECO:0000313" key="2">
    <source>
        <dbReference type="Proteomes" id="UP001175211"/>
    </source>
</evidence>
<proteinExistence type="predicted"/>
<dbReference type="GeneID" id="85350110"/>
<comment type="caution">
    <text evidence="1">The sequence shown here is derived from an EMBL/GenBank/DDBJ whole genome shotgun (WGS) entry which is preliminary data.</text>
</comment>
<name>A0AA39NCA9_ARMTA</name>
<dbReference type="RefSeq" id="XP_060334481.1">
    <property type="nucleotide sequence ID" value="XM_060466562.1"/>
</dbReference>
<gene>
    <name evidence="1" type="ORF">EV420DRAFT_1233935</name>
</gene>
<dbReference type="AlphaFoldDB" id="A0AA39NCA9"/>
<protein>
    <submittedName>
        <fullName evidence="1">Uncharacterized protein</fullName>
    </submittedName>
</protein>
<evidence type="ECO:0000313" key="1">
    <source>
        <dbReference type="EMBL" id="KAK0463015.1"/>
    </source>
</evidence>
<keyword evidence="2" id="KW-1185">Reference proteome</keyword>
<feature type="non-terminal residue" evidence="1">
    <location>
        <position position="82"/>
    </location>
</feature>
<dbReference type="EMBL" id="JAUEPS010000008">
    <property type="protein sequence ID" value="KAK0463015.1"/>
    <property type="molecule type" value="Genomic_DNA"/>
</dbReference>
<organism evidence="1 2">
    <name type="scientific">Armillaria tabescens</name>
    <name type="common">Ringless honey mushroom</name>
    <name type="synonym">Agaricus tabescens</name>
    <dbReference type="NCBI Taxonomy" id="1929756"/>
    <lineage>
        <taxon>Eukaryota</taxon>
        <taxon>Fungi</taxon>
        <taxon>Dikarya</taxon>
        <taxon>Basidiomycota</taxon>
        <taxon>Agaricomycotina</taxon>
        <taxon>Agaricomycetes</taxon>
        <taxon>Agaricomycetidae</taxon>
        <taxon>Agaricales</taxon>
        <taxon>Marasmiineae</taxon>
        <taxon>Physalacriaceae</taxon>
        <taxon>Desarmillaria</taxon>
    </lineage>
</organism>
<accession>A0AA39NCA9</accession>